<evidence type="ECO:0000256" key="7">
    <source>
        <dbReference type="PIRSR" id="PIRSR001434-2"/>
    </source>
</evidence>
<dbReference type="EC" id="2.5.1.160" evidence="6"/>
<dbReference type="FunFam" id="3.40.640.10:FF:000046">
    <property type="entry name" value="Cystathionine gamma-lyase"/>
    <property type="match status" value="1"/>
</dbReference>
<dbReference type="PIRSF" id="PIRSF001434">
    <property type="entry name" value="CGS"/>
    <property type="match status" value="1"/>
</dbReference>
<dbReference type="GO" id="GO:0005737">
    <property type="term" value="C:cytoplasm"/>
    <property type="evidence" value="ECO:0007669"/>
    <property type="project" value="TreeGrafter"/>
</dbReference>
<evidence type="ECO:0000313" key="9">
    <source>
        <dbReference type="EMBL" id="CAD9065917.1"/>
    </source>
</evidence>
<dbReference type="GO" id="GO:0009086">
    <property type="term" value="P:methionine biosynthetic process"/>
    <property type="evidence" value="ECO:0007669"/>
    <property type="project" value="UniProtKB-ARBA"/>
</dbReference>
<evidence type="ECO:0000256" key="3">
    <source>
        <dbReference type="ARBA" id="ARBA00060510"/>
    </source>
</evidence>
<feature type="modified residue" description="N6-(pyridoxal phosphate)lysine" evidence="7">
    <location>
        <position position="209"/>
    </location>
</feature>
<dbReference type="Gene3D" id="3.40.640.10">
    <property type="entry name" value="Type I PLP-dependent aspartate aminotransferase-like (Major domain)"/>
    <property type="match status" value="1"/>
</dbReference>
<dbReference type="InterPro" id="IPR054542">
    <property type="entry name" value="Cys_met_metab_PP"/>
</dbReference>
<protein>
    <recommendedName>
        <fullName evidence="6">plant cystathionine gamma-synthase</fullName>
        <ecNumber evidence="6">2.5.1.160</ecNumber>
    </recommendedName>
</protein>
<comment type="catalytic activity">
    <reaction evidence="5">
        <text>O-phospho-L-homoserine + L-cysteine = L,L-cystathionine + phosphate</text>
        <dbReference type="Rhea" id="RHEA:80891"/>
        <dbReference type="ChEBI" id="CHEBI:35235"/>
        <dbReference type="ChEBI" id="CHEBI:43474"/>
        <dbReference type="ChEBI" id="CHEBI:57590"/>
        <dbReference type="ChEBI" id="CHEBI:58161"/>
        <dbReference type="EC" id="2.5.1.160"/>
    </reaction>
</comment>
<accession>A0A7S1K7W8</accession>
<dbReference type="InterPro" id="IPR000277">
    <property type="entry name" value="Cys/Met-Metab_PyrdxlP-dep_enz"/>
</dbReference>
<comment type="catalytic activity">
    <reaction evidence="4">
        <text>O-succinyl-L-homoserine + L-cysteine = L,L-cystathionine + succinate + H(+)</text>
        <dbReference type="Rhea" id="RHEA:20397"/>
        <dbReference type="ChEBI" id="CHEBI:15378"/>
        <dbReference type="ChEBI" id="CHEBI:30031"/>
        <dbReference type="ChEBI" id="CHEBI:35235"/>
        <dbReference type="ChEBI" id="CHEBI:57661"/>
        <dbReference type="ChEBI" id="CHEBI:58161"/>
    </reaction>
</comment>
<dbReference type="PANTHER" id="PTHR11808">
    <property type="entry name" value="TRANS-SULFURATION ENZYME FAMILY MEMBER"/>
    <property type="match status" value="1"/>
</dbReference>
<evidence type="ECO:0000256" key="4">
    <source>
        <dbReference type="ARBA" id="ARBA00093222"/>
    </source>
</evidence>
<dbReference type="GO" id="GO:0030170">
    <property type="term" value="F:pyridoxal phosphate binding"/>
    <property type="evidence" value="ECO:0007669"/>
    <property type="project" value="InterPro"/>
</dbReference>
<dbReference type="Gene3D" id="3.90.1150.10">
    <property type="entry name" value="Aspartate Aminotransferase, domain 1"/>
    <property type="match status" value="1"/>
</dbReference>
<dbReference type="PROSITE" id="PS00868">
    <property type="entry name" value="CYS_MET_METAB_PP"/>
    <property type="match status" value="1"/>
</dbReference>
<reference evidence="9" key="1">
    <citation type="submission" date="2021-01" db="EMBL/GenBank/DDBJ databases">
        <authorList>
            <person name="Corre E."/>
            <person name="Pelletier E."/>
            <person name="Niang G."/>
            <person name="Scheremetjew M."/>
            <person name="Finn R."/>
            <person name="Kale V."/>
            <person name="Holt S."/>
            <person name="Cochrane G."/>
            <person name="Meng A."/>
            <person name="Brown T."/>
            <person name="Cohen L."/>
        </authorList>
    </citation>
    <scope>NUCLEOTIDE SEQUENCE</scope>
    <source>
        <strain evidence="9">CCMP3346</strain>
    </source>
</reference>
<comment type="similarity">
    <text evidence="8">Belongs to the trans-sulfuration enzymes family.</text>
</comment>
<dbReference type="InterPro" id="IPR015421">
    <property type="entry name" value="PyrdxlP-dep_Trfase_major"/>
</dbReference>
<dbReference type="EMBL" id="HBGB01035560">
    <property type="protein sequence ID" value="CAD9065917.1"/>
    <property type="molecule type" value="Transcribed_RNA"/>
</dbReference>
<gene>
    <name evidence="9" type="ORF">VBRA1451_LOCUS20988</name>
</gene>
<keyword evidence="2 7" id="KW-0663">Pyridoxal phosphate</keyword>
<dbReference type="AlphaFoldDB" id="A0A7S1K7W8"/>
<dbReference type="FunFam" id="3.90.1150.10:FF:000033">
    <property type="entry name" value="Cystathionine gamma-synthase"/>
    <property type="match status" value="1"/>
</dbReference>
<comment type="pathway">
    <text evidence="3">Amino-acid biosynthesis; L-methionine biosynthesis via de novo pathway; L-cystathionine from O-succinyl-L-homoserine: step 1/1.</text>
</comment>
<dbReference type="GO" id="GO:0019346">
    <property type="term" value="P:transsulfuration"/>
    <property type="evidence" value="ECO:0007669"/>
    <property type="project" value="InterPro"/>
</dbReference>
<evidence type="ECO:0000256" key="1">
    <source>
        <dbReference type="ARBA" id="ARBA00001933"/>
    </source>
</evidence>
<comment type="cofactor">
    <cofactor evidence="1 8">
        <name>pyridoxal 5'-phosphate</name>
        <dbReference type="ChEBI" id="CHEBI:597326"/>
    </cofactor>
</comment>
<dbReference type="InterPro" id="IPR015422">
    <property type="entry name" value="PyrdxlP-dep_Trfase_small"/>
</dbReference>
<sequence>MDSEGSFATKSIHAGSKPRVNHSMVCPIFQSATYEQPSLDQRYEDIKYLRLNNSPTHEHLDAKIGQLENGTALVLSSGMAAITTSLLALCSSGDHILMQDPCYGASTVFATHDLTRFGMDVTFFNSFDVQSIDEVLSLLRPSTRVIYVESIANPLTRIPNMPVIIEAAKLFGERHGTRIITMIDNTFATPYLQSPLQWGIDVVIHSSTKYLGGHSDVVGGVLVTNDKAIKERSDFYRLAMGLNPSPFDCWLVSRSIKTLAARMDRHSATGQSLAEYLSKHPRVSRVHFPGLPSHPDHNVAVRQMPRGYSGMVSAEFNLSLEETKRLISSFKVITLAESLGGVESLVDHPASMTHASIPAEERRAMGLNDGLVRFSFGLEDAHDLMTDIEEALAKVLAARETSKDHTATDDKVC</sequence>
<dbReference type="Pfam" id="PF01053">
    <property type="entry name" value="Cys_Met_Meta_PP"/>
    <property type="match status" value="1"/>
</dbReference>
<proteinExistence type="inferred from homology"/>
<dbReference type="InterPro" id="IPR015424">
    <property type="entry name" value="PyrdxlP-dep_Trfase"/>
</dbReference>
<evidence type="ECO:0000256" key="2">
    <source>
        <dbReference type="ARBA" id="ARBA00022898"/>
    </source>
</evidence>
<dbReference type="GO" id="GO:0016846">
    <property type="term" value="F:carbon-sulfur lyase activity"/>
    <property type="evidence" value="ECO:0007669"/>
    <property type="project" value="TreeGrafter"/>
</dbReference>
<evidence type="ECO:0000256" key="5">
    <source>
        <dbReference type="ARBA" id="ARBA00093261"/>
    </source>
</evidence>
<name>A0A7S1K7W8_9ALVE</name>
<dbReference type="CDD" id="cd00614">
    <property type="entry name" value="CGS_like"/>
    <property type="match status" value="1"/>
</dbReference>
<evidence type="ECO:0000256" key="6">
    <source>
        <dbReference type="ARBA" id="ARBA00093596"/>
    </source>
</evidence>
<evidence type="ECO:0000256" key="8">
    <source>
        <dbReference type="RuleBase" id="RU362118"/>
    </source>
</evidence>
<organism evidence="9">
    <name type="scientific">Vitrella brassicaformis</name>
    <dbReference type="NCBI Taxonomy" id="1169539"/>
    <lineage>
        <taxon>Eukaryota</taxon>
        <taxon>Sar</taxon>
        <taxon>Alveolata</taxon>
        <taxon>Colpodellida</taxon>
        <taxon>Vitrellaceae</taxon>
        <taxon>Vitrella</taxon>
    </lineage>
</organism>
<dbReference type="SUPFAM" id="SSF53383">
    <property type="entry name" value="PLP-dependent transferases"/>
    <property type="match status" value="1"/>
</dbReference>